<feature type="compositionally biased region" description="Polar residues" evidence="7">
    <location>
        <begin position="439"/>
        <end position="448"/>
    </location>
</feature>
<dbReference type="GO" id="GO:0006874">
    <property type="term" value="P:intracellular calcium ion homeostasis"/>
    <property type="evidence" value="ECO:0007669"/>
    <property type="project" value="TreeGrafter"/>
</dbReference>
<feature type="domain" description="Sodium/calcium exchanger membrane region" evidence="9">
    <location>
        <begin position="219"/>
        <end position="411"/>
    </location>
</feature>
<keyword evidence="3 8" id="KW-0812">Transmembrane</keyword>
<dbReference type="InterPro" id="IPR004837">
    <property type="entry name" value="NaCa_Exmemb"/>
</dbReference>
<feature type="transmembrane region" description="Helical" evidence="8">
    <location>
        <begin position="391"/>
        <end position="411"/>
    </location>
</feature>
<evidence type="ECO:0000256" key="7">
    <source>
        <dbReference type="SAM" id="MobiDB-lite"/>
    </source>
</evidence>
<keyword evidence="4 8" id="KW-1133">Transmembrane helix</keyword>
<feature type="compositionally biased region" description="Basic and acidic residues" evidence="7">
    <location>
        <begin position="474"/>
        <end position="492"/>
    </location>
</feature>
<evidence type="ECO:0000256" key="4">
    <source>
        <dbReference type="ARBA" id="ARBA00022989"/>
    </source>
</evidence>
<dbReference type="InterPro" id="IPR004713">
    <property type="entry name" value="CaH_exchang"/>
</dbReference>
<dbReference type="PANTHER" id="PTHR31503">
    <property type="entry name" value="VACUOLAR CALCIUM ION TRANSPORTER"/>
    <property type="match status" value="1"/>
</dbReference>
<feature type="transmembrane region" description="Helical" evidence="8">
    <location>
        <begin position="115"/>
        <end position="136"/>
    </location>
</feature>
<feature type="region of interest" description="Disordered" evidence="7">
    <location>
        <begin position="429"/>
        <end position="453"/>
    </location>
</feature>
<protein>
    <recommendedName>
        <fullName evidence="9">Sodium/calcium exchanger membrane region domain-containing protein</fullName>
    </recommendedName>
</protein>
<dbReference type="EMBL" id="BDIP01001751">
    <property type="protein sequence ID" value="GIQ85068.1"/>
    <property type="molecule type" value="Genomic_DNA"/>
</dbReference>
<sequence>MSVQPMISHMHRPEFMVDTFPYGNTKAQRLPLIKHPMQRDSNSKRSAKAQIARPSYLLLGCGDSRLAQYILFPFGKYIERVPSNPVQLRMFKSSGMTDPRATNGFFRYVGGAMHYLTLPVFGLVNMSLVCAMWILTVTVPSSKLLWTVTSLMAKEPLSIVFSVSPAAEPIYFSSSPGSTSYFSYSVFGLNIILVNLLVFVFTALFLGYGLGEVFVEAHPVLVFVTCLIAVIPLAYYIGEAVSRISAKTNYAVGAVLNATFGSIIELILYWSAIKEGMNTVVRQAVTGSLLGTMLLMPGLAMTIGGIRHHNMRINAATATVSSMQLVVASVLLFVPTIFYSLYGHGSMACTQCGYMAGAGDTAGSLVCGGCYDNHTIGLHQDPVFTTMAKPLSYMSAIMLVVVYFVGLMFTFKTHSYLWKRKIRLPDEEKKSSIRRLTQKHSSSPLSRQQPKERGTLLISASEVIPTSDLEAVPGEERQPLASYQDKHDDDDDHGHEFVGEWTTARSITILALSTTAFALISETLIDSLGPAIASIGLSEEFVGT</sequence>
<reference evidence="10 11" key="1">
    <citation type="journal article" date="2018" name="PLoS ONE">
        <title>The draft genome of Kipferlia bialata reveals reductive genome evolution in fornicate parasites.</title>
        <authorList>
            <person name="Tanifuji G."/>
            <person name="Takabayashi S."/>
            <person name="Kume K."/>
            <person name="Takagi M."/>
            <person name="Nakayama T."/>
            <person name="Kamikawa R."/>
            <person name="Inagaki Y."/>
            <person name="Hashimoto T."/>
        </authorList>
    </citation>
    <scope>NUCLEOTIDE SEQUENCE [LARGE SCALE GENOMIC DNA]</scope>
    <source>
        <strain evidence="10">NY0173</strain>
    </source>
</reference>
<dbReference type="GO" id="GO:0012505">
    <property type="term" value="C:endomembrane system"/>
    <property type="evidence" value="ECO:0007669"/>
    <property type="project" value="UniProtKB-SubCell"/>
</dbReference>
<accession>A0A9K3CXC9</accession>
<dbReference type="OrthoDB" id="10266022at2759"/>
<dbReference type="PANTHER" id="PTHR31503:SF10">
    <property type="entry name" value="VNX1 PROTEIN"/>
    <property type="match status" value="1"/>
</dbReference>
<proteinExistence type="predicted"/>
<feature type="transmembrane region" description="Helical" evidence="8">
    <location>
        <begin position="186"/>
        <end position="208"/>
    </location>
</feature>
<keyword evidence="11" id="KW-1185">Reference proteome</keyword>
<evidence type="ECO:0000313" key="10">
    <source>
        <dbReference type="EMBL" id="GIQ85068.1"/>
    </source>
</evidence>
<dbReference type="Gene3D" id="1.20.1420.30">
    <property type="entry name" value="NCX, central ion-binding region"/>
    <property type="match status" value="1"/>
</dbReference>
<evidence type="ECO:0000256" key="8">
    <source>
        <dbReference type="SAM" id="Phobius"/>
    </source>
</evidence>
<dbReference type="InterPro" id="IPR044880">
    <property type="entry name" value="NCX_ion-bd_dom_sf"/>
</dbReference>
<feature type="region of interest" description="Disordered" evidence="7">
    <location>
        <begin position="468"/>
        <end position="492"/>
    </location>
</feature>
<dbReference type="Proteomes" id="UP000265618">
    <property type="component" value="Unassembled WGS sequence"/>
</dbReference>
<comment type="subcellular location">
    <subcellularLocation>
        <location evidence="1">Endomembrane system</location>
        <topology evidence="1">Multi-pass membrane protein</topology>
    </subcellularLocation>
</comment>
<feature type="transmembrane region" description="Helical" evidence="8">
    <location>
        <begin position="250"/>
        <end position="272"/>
    </location>
</feature>
<keyword evidence="2" id="KW-0813">Transport</keyword>
<evidence type="ECO:0000256" key="3">
    <source>
        <dbReference type="ARBA" id="ARBA00022692"/>
    </source>
</evidence>
<name>A0A9K3CXC9_9EUKA</name>
<evidence type="ECO:0000256" key="5">
    <source>
        <dbReference type="ARBA" id="ARBA00023065"/>
    </source>
</evidence>
<evidence type="ECO:0000256" key="1">
    <source>
        <dbReference type="ARBA" id="ARBA00004127"/>
    </source>
</evidence>
<dbReference type="GO" id="GO:0005774">
    <property type="term" value="C:vacuolar membrane"/>
    <property type="evidence" value="ECO:0007669"/>
    <property type="project" value="UniProtKB-ARBA"/>
</dbReference>
<evidence type="ECO:0000313" key="11">
    <source>
        <dbReference type="Proteomes" id="UP000265618"/>
    </source>
</evidence>
<evidence type="ECO:0000259" key="9">
    <source>
        <dbReference type="Pfam" id="PF01699"/>
    </source>
</evidence>
<keyword evidence="5" id="KW-0406">Ion transport</keyword>
<evidence type="ECO:0000256" key="6">
    <source>
        <dbReference type="ARBA" id="ARBA00023136"/>
    </source>
</evidence>
<evidence type="ECO:0000256" key="2">
    <source>
        <dbReference type="ARBA" id="ARBA00022448"/>
    </source>
</evidence>
<organism evidence="10 11">
    <name type="scientific">Kipferlia bialata</name>
    <dbReference type="NCBI Taxonomy" id="797122"/>
    <lineage>
        <taxon>Eukaryota</taxon>
        <taxon>Metamonada</taxon>
        <taxon>Carpediemonas-like organisms</taxon>
        <taxon>Kipferlia</taxon>
    </lineage>
</organism>
<dbReference type="Pfam" id="PF01699">
    <property type="entry name" value="Na_Ca_ex"/>
    <property type="match status" value="1"/>
</dbReference>
<feature type="transmembrane region" description="Helical" evidence="8">
    <location>
        <begin position="315"/>
        <end position="338"/>
    </location>
</feature>
<dbReference type="GO" id="GO:0015369">
    <property type="term" value="F:calcium:proton antiporter activity"/>
    <property type="evidence" value="ECO:0007669"/>
    <property type="project" value="TreeGrafter"/>
</dbReference>
<comment type="caution">
    <text evidence="10">The sequence shown here is derived from an EMBL/GenBank/DDBJ whole genome shotgun (WGS) entry which is preliminary data.</text>
</comment>
<gene>
    <name evidence="10" type="ORF">KIPB_006682</name>
</gene>
<feature type="transmembrane region" description="Helical" evidence="8">
    <location>
        <begin position="284"/>
        <end position="303"/>
    </location>
</feature>
<keyword evidence="6 8" id="KW-0472">Membrane</keyword>
<feature type="transmembrane region" description="Helical" evidence="8">
    <location>
        <begin position="220"/>
        <end position="238"/>
    </location>
</feature>
<dbReference type="AlphaFoldDB" id="A0A9K3CXC9"/>